<comment type="similarity">
    <text evidence="1">Belongs to the NPR2 family.</text>
</comment>
<dbReference type="InterPro" id="IPR009348">
    <property type="entry name" value="NPR2-like"/>
</dbReference>
<proteinExistence type="inferred from homology"/>
<organism evidence="3 4">
    <name type="scientific">Aureobasidium melanogenum</name>
    <name type="common">Aureobasidium pullulans var. melanogenum</name>
    <dbReference type="NCBI Taxonomy" id="46634"/>
    <lineage>
        <taxon>Eukaryota</taxon>
        <taxon>Fungi</taxon>
        <taxon>Dikarya</taxon>
        <taxon>Ascomycota</taxon>
        <taxon>Pezizomycotina</taxon>
        <taxon>Dothideomycetes</taxon>
        <taxon>Dothideomycetidae</taxon>
        <taxon>Dothideales</taxon>
        <taxon>Saccotheciaceae</taxon>
        <taxon>Aureobasidium</taxon>
    </lineage>
</organism>
<accession>A0A9P8EK92</accession>
<dbReference type="GO" id="GO:1990130">
    <property type="term" value="C:GATOR1 complex"/>
    <property type="evidence" value="ECO:0007669"/>
    <property type="project" value="TreeGrafter"/>
</dbReference>
<feature type="region of interest" description="Disordered" evidence="2">
    <location>
        <begin position="475"/>
        <end position="500"/>
    </location>
</feature>
<dbReference type="Proteomes" id="UP000779574">
    <property type="component" value="Unassembled WGS sequence"/>
</dbReference>
<feature type="non-terminal residue" evidence="3">
    <location>
        <position position="1"/>
    </location>
</feature>
<dbReference type="GO" id="GO:0005774">
    <property type="term" value="C:vacuolar membrane"/>
    <property type="evidence" value="ECO:0007669"/>
    <property type="project" value="TreeGrafter"/>
</dbReference>
<evidence type="ECO:0000256" key="2">
    <source>
        <dbReference type="SAM" id="MobiDB-lite"/>
    </source>
</evidence>
<dbReference type="GO" id="GO:0010508">
    <property type="term" value="P:positive regulation of autophagy"/>
    <property type="evidence" value="ECO:0007669"/>
    <property type="project" value="TreeGrafter"/>
</dbReference>
<dbReference type="AlphaFoldDB" id="A0A9P8EK92"/>
<name>A0A9P8EK92_AURME</name>
<comment type="caution">
    <text evidence="3">The sequence shown here is derived from an EMBL/GenBank/DDBJ whole genome shotgun (WGS) entry which is preliminary data.</text>
</comment>
<reference evidence="3" key="2">
    <citation type="submission" date="2021-08" db="EMBL/GenBank/DDBJ databases">
        <authorList>
            <person name="Gostincar C."/>
            <person name="Sun X."/>
            <person name="Song Z."/>
            <person name="Gunde-Cimerman N."/>
        </authorList>
    </citation>
    <scope>NUCLEOTIDE SEQUENCE</scope>
    <source>
        <strain evidence="3">EXF-9911</strain>
    </source>
</reference>
<dbReference type="OrthoDB" id="338854at2759"/>
<dbReference type="PANTHER" id="PTHR12991">
    <property type="entry name" value="NITROGEN PERMEASE REGULATOR 2/TUMOR SUPPRESSOR CANDIDATE 4"/>
    <property type="match status" value="1"/>
</dbReference>
<feature type="compositionally biased region" description="Basic and acidic residues" evidence="2">
    <location>
        <begin position="480"/>
        <end position="489"/>
    </location>
</feature>
<dbReference type="EMBL" id="JAHFXF010000240">
    <property type="protein sequence ID" value="KAG9692158.1"/>
    <property type="molecule type" value="Genomic_DNA"/>
</dbReference>
<evidence type="ECO:0000313" key="3">
    <source>
        <dbReference type="EMBL" id="KAG9692158.1"/>
    </source>
</evidence>
<gene>
    <name evidence="3" type="ORF">KCU76_g6926</name>
</gene>
<feature type="compositionally biased region" description="Polar residues" evidence="2">
    <location>
        <begin position="298"/>
        <end position="316"/>
    </location>
</feature>
<evidence type="ECO:0000313" key="4">
    <source>
        <dbReference type="Proteomes" id="UP000779574"/>
    </source>
</evidence>
<dbReference type="Pfam" id="PF06218">
    <property type="entry name" value="NPR2"/>
    <property type="match status" value="1"/>
</dbReference>
<feature type="region of interest" description="Disordered" evidence="2">
    <location>
        <begin position="298"/>
        <end position="325"/>
    </location>
</feature>
<dbReference type="GO" id="GO:0005096">
    <property type="term" value="F:GTPase activator activity"/>
    <property type="evidence" value="ECO:0007669"/>
    <property type="project" value="TreeGrafter"/>
</dbReference>
<sequence>MSGTMLKAIFYARFHEEKGPTVLHQVPEGSVIPLANATQQPLFHFPSVSNHIIPRREFCDRPLSLLASHHRIIGFPVCIHNPVLYPRSDFIFNFCLVVDENAEWGAYASVVSKLARLMRNLEEQAGWLSKEERREGWVKAGERGYGGGNRVFAICEMVLEDLNCYCECMIPIDDSNTLNLKLFPTRSPPPPIQIYHVPLSTVRFSSLQTNTWDLTVQRIIPYIDGINSVQKIAILADTDLTLTRRALAHLLYYGCILMLNTFHFNAIYATTAEIGVFVEDTKMQDECRRYIVTPHSPFKNSISGSSPSTTNPSQGPSSSFNHSTSFLSRNHKSSNLNPSSGNTSPQPPSRATILHLYASLRQGLSLRDWCLAHASSLAYIDVRRFITFGIIKGFLYRSHRYSIALRAADTAADAAVAEEALRSRREAEKTWRKAAMSSGWRTPVALQDEPALDGGFGGVVVRAKKEVEVEEGAAAAAAAENKKEEEGTDGKMPGPEELGKGRSLADQLLARYLDGCHCLDEVCTDTGMGQQEAVRKLRGLGDVVFVNR</sequence>
<reference evidence="3" key="1">
    <citation type="journal article" date="2021" name="J Fungi (Basel)">
        <title>Virulence traits and population genomics of the black yeast Aureobasidium melanogenum.</title>
        <authorList>
            <person name="Cernosa A."/>
            <person name="Sun X."/>
            <person name="Gostincar C."/>
            <person name="Fang C."/>
            <person name="Gunde-Cimerman N."/>
            <person name="Song Z."/>
        </authorList>
    </citation>
    <scope>NUCLEOTIDE SEQUENCE</scope>
    <source>
        <strain evidence="3">EXF-9911</strain>
    </source>
</reference>
<dbReference type="GO" id="GO:1904262">
    <property type="term" value="P:negative regulation of TORC1 signaling"/>
    <property type="evidence" value="ECO:0007669"/>
    <property type="project" value="TreeGrafter"/>
</dbReference>
<protein>
    <submittedName>
        <fullName evidence="3">NPR2-domain-containing protein</fullName>
    </submittedName>
</protein>
<dbReference type="PANTHER" id="PTHR12991:SF10">
    <property type="entry name" value="GATOR COMPLEX PROTEIN NPRL2"/>
    <property type="match status" value="1"/>
</dbReference>
<evidence type="ECO:0000256" key="1">
    <source>
        <dbReference type="ARBA" id="ARBA00008433"/>
    </source>
</evidence>